<evidence type="ECO:0000313" key="4">
    <source>
        <dbReference type="EMBL" id="CAF1054110.1"/>
    </source>
</evidence>
<evidence type="ECO:0000256" key="1">
    <source>
        <dbReference type="ARBA" id="ARBA00022737"/>
    </source>
</evidence>
<dbReference type="Proteomes" id="UP000663828">
    <property type="component" value="Unassembled WGS sequence"/>
</dbReference>
<dbReference type="Gene3D" id="1.25.40.10">
    <property type="entry name" value="Tetratricopeptide repeat domain"/>
    <property type="match status" value="1"/>
</dbReference>
<name>A0A814KQU4_ADIRI</name>
<dbReference type="EMBL" id="CAJNOR010001001">
    <property type="protein sequence ID" value="CAF1054110.1"/>
    <property type="molecule type" value="Genomic_DNA"/>
</dbReference>
<protein>
    <submittedName>
        <fullName evidence="4">Uncharacterized protein</fullName>
    </submittedName>
</protein>
<feature type="repeat" description="TPR" evidence="3">
    <location>
        <begin position="159"/>
        <end position="192"/>
    </location>
</feature>
<dbReference type="SUPFAM" id="SSF48452">
    <property type="entry name" value="TPR-like"/>
    <property type="match status" value="1"/>
</dbReference>
<accession>A0A814KQU4</accession>
<dbReference type="Pfam" id="PF13374">
    <property type="entry name" value="TPR_10"/>
    <property type="match status" value="1"/>
</dbReference>
<gene>
    <name evidence="4" type="ORF">XAT740_LOCUS15930</name>
</gene>
<evidence type="ECO:0000313" key="5">
    <source>
        <dbReference type="Proteomes" id="UP000663828"/>
    </source>
</evidence>
<dbReference type="AlphaFoldDB" id="A0A814KQU4"/>
<comment type="caution">
    <text evidence="4">The sequence shown here is derived from an EMBL/GenBank/DDBJ whole genome shotgun (WGS) entry which is preliminary data.</text>
</comment>
<keyword evidence="2 3" id="KW-0802">TPR repeat</keyword>
<dbReference type="PANTHER" id="PTHR45641">
    <property type="entry name" value="TETRATRICOPEPTIDE REPEAT PROTEIN (AFU_ORTHOLOGUE AFUA_6G03870)"/>
    <property type="match status" value="1"/>
</dbReference>
<sequence>MLLRKSLTLAEILTNIVFQIYTQPDARAQSIDSIGDEKAFIITSGSLGQRLVPGIHGFPQVDAIYIFYDNIGEKMVTDEFERDSRWTRLFGSIHIQLQLTAVDGPSLRMLTERIKDEIGSGTRLKHLSKLLLTLGQLEKAKELYAVLLLKQTFDENDKAHYYHQLGCREVTQNDYQMTIEYYEKAVEIKEKSHPPNHPNLATSYNNIKDYSKALTYFERAPDTWQRTLPTNLPHIEHVKQSIESCKSEMEKQKSTVPFLY</sequence>
<keyword evidence="1" id="KW-0677">Repeat</keyword>
<dbReference type="InterPro" id="IPR019734">
    <property type="entry name" value="TPR_rpt"/>
</dbReference>
<dbReference type="PANTHER" id="PTHR45641:SF19">
    <property type="entry name" value="NEPHROCYSTIN-3"/>
    <property type="match status" value="1"/>
</dbReference>
<evidence type="ECO:0000256" key="2">
    <source>
        <dbReference type="ARBA" id="ARBA00022803"/>
    </source>
</evidence>
<dbReference type="PROSITE" id="PS50005">
    <property type="entry name" value="TPR"/>
    <property type="match status" value="1"/>
</dbReference>
<organism evidence="4 5">
    <name type="scientific">Adineta ricciae</name>
    <name type="common">Rotifer</name>
    <dbReference type="NCBI Taxonomy" id="249248"/>
    <lineage>
        <taxon>Eukaryota</taxon>
        <taxon>Metazoa</taxon>
        <taxon>Spiralia</taxon>
        <taxon>Gnathifera</taxon>
        <taxon>Rotifera</taxon>
        <taxon>Eurotatoria</taxon>
        <taxon>Bdelloidea</taxon>
        <taxon>Adinetida</taxon>
        <taxon>Adinetidae</taxon>
        <taxon>Adineta</taxon>
    </lineage>
</organism>
<dbReference type="InterPro" id="IPR011990">
    <property type="entry name" value="TPR-like_helical_dom_sf"/>
</dbReference>
<evidence type="ECO:0000256" key="3">
    <source>
        <dbReference type="PROSITE-ProRule" id="PRU00339"/>
    </source>
</evidence>
<proteinExistence type="predicted"/>
<reference evidence="4" key="1">
    <citation type="submission" date="2021-02" db="EMBL/GenBank/DDBJ databases">
        <authorList>
            <person name="Nowell W R."/>
        </authorList>
    </citation>
    <scope>NUCLEOTIDE SEQUENCE</scope>
</reference>
<keyword evidence="5" id="KW-1185">Reference proteome</keyword>